<dbReference type="GO" id="GO:0005737">
    <property type="term" value="C:cytoplasm"/>
    <property type="evidence" value="ECO:0007669"/>
    <property type="project" value="TreeGrafter"/>
</dbReference>
<proteinExistence type="predicted"/>
<dbReference type="PANTHER" id="PTHR24346:SF30">
    <property type="entry name" value="MATERNAL EMBRYONIC LEUCINE ZIPPER KINASE"/>
    <property type="match status" value="1"/>
</dbReference>
<dbReference type="SUPFAM" id="SSF56112">
    <property type="entry name" value="Protein kinase-like (PK-like)"/>
    <property type="match status" value="1"/>
</dbReference>
<dbReference type="PROSITE" id="PS50011">
    <property type="entry name" value="PROTEIN_KINASE_DOM"/>
    <property type="match status" value="1"/>
</dbReference>
<feature type="domain" description="Protein kinase" evidence="3">
    <location>
        <begin position="17"/>
        <end position="294"/>
    </location>
</feature>
<evidence type="ECO:0000256" key="1">
    <source>
        <dbReference type="ARBA" id="ARBA00022741"/>
    </source>
</evidence>
<dbReference type="GO" id="GO:0004674">
    <property type="term" value="F:protein serine/threonine kinase activity"/>
    <property type="evidence" value="ECO:0007669"/>
    <property type="project" value="TreeGrafter"/>
</dbReference>
<keyword evidence="2" id="KW-0067">ATP-binding</keyword>
<dbReference type="InterPro" id="IPR011009">
    <property type="entry name" value="Kinase-like_dom_sf"/>
</dbReference>
<dbReference type="Gene3D" id="1.10.510.10">
    <property type="entry name" value="Transferase(Phosphotransferase) domain 1"/>
    <property type="match status" value="1"/>
</dbReference>
<gene>
    <name evidence="4" type="ORF">BLM47_05515</name>
</gene>
<accession>A0A2A6E0X4</accession>
<dbReference type="GO" id="GO:0005524">
    <property type="term" value="F:ATP binding"/>
    <property type="evidence" value="ECO:0007669"/>
    <property type="project" value="UniProtKB-KW"/>
</dbReference>
<protein>
    <recommendedName>
        <fullName evidence="3">Protein kinase domain-containing protein</fullName>
    </recommendedName>
</protein>
<name>A0A2A6E0X4_9BACL</name>
<evidence type="ECO:0000313" key="4">
    <source>
        <dbReference type="EMBL" id="PDO10790.1"/>
    </source>
</evidence>
<dbReference type="GO" id="GO:0035556">
    <property type="term" value="P:intracellular signal transduction"/>
    <property type="evidence" value="ECO:0007669"/>
    <property type="project" value="TreeGrafter"/>
</dbReference>
<comment type="caution">
    <text evidence="4">The sequence shown here is derived from an EMBL/GenBank/DDBJ whole genome shotgun (WGS) entry which is preliminary data.</text>
</comment>
<dbReference type="EMBL" id="MOXJ01000009">
    <property type="protein sequence ID" value="PDO10790.1"/>
    <property type="molecule type" value="Genomic_DNA"/>
</dbReference>
<sequence>MTLFRPYKAGTALGGRYVVERPLGAGSYSVAYLCFDRAEGRRVVVRHDRPGRLLARLKAGALSPREEAELLGRLNHPRIPRVYGLFRDRGRLHLVLEFKEGVNLEDALAEGRIALDERQSLEWLKDFAQVVRHLHERGVVHRDIRPPNIILEPSPASDAAPAQAFPYGVAHLVDFGLACPIADRPTRPPLCAKLRRGGAAEEMFFRRERHPRADLYAMGHLLLFLLYSGYEPPEGDPGNLAPRGWEEELRLSERTKRLLRRLLRRDEPYGTVSDLERDLEAAIAALGKPDASDD</sequence>
<dbReference type="InterPro" id="IPR000719">
    <property type="entry name" value="Prot_kinase_dom"/>
</dbReference>
<organism evidence="4 5">
    <name type="scientific">Candidatus Reconcilbacillus cellulovorans</name>
    <dbReference type="NCBI Taxonomy" id="1906605"/>
    <lineage>
        <taxon>Bacteria</taxon>
        <taxon>Bacillati</taxon>
        <taxon>Bacillota</taxon>
        <taxon>Bacilli</taxon>
        <taxon>Bacillales</taxon>
        <taxon>Paenibacillaceae</taxon>
        <taxon>Candidatus Reconcilbacillus</taxon>
    </lineage>
</organism>
<dbReference type="CDD" id="cd00180">
    <property type="entry name" value="PKc"/>
    <property type="match status" value="1"/>
</dbReference>
<dbReference type="AlphaFoldDB" id="A0A2A6E0X4"/>
<dbReference type="InterPro" id="IPR020635">
    <property type="entry name" value="Tyr_kinase_cat_dom"/>
</dbReference>
<dbReference type="Pfam" id="PF00069">
    <property type="entry name" value="Pkinase"/>
    <property type="match status" value="1"/>
</dbReference>
<evidence type="ECO:0000256" key="2">
    <source>
        <dbReference type="ARBA" id="ARBA00022840"/>
    </source>
</evidence>
<evidence type="ECO:0000313" key="5">
    <source>
        <dbReference type="Proteomes" id="UP000243688"/>
    </source>
</evidence>
<dbReference type="SMART" id="SM00219">
    <property type="entry name" value="TyrKc"/>
    <property type="match status" value="1"/>
</dbReference>
<dbReference type="Proteomes" id="UP000243688">
    <property type="component" value="Unassembled WGS sequence"/>
</dbReference>
<evidence type="ECO:0000259" key="3">
    <source>
        <dbReference type="PROSITE" id="PS50011"/>
    </source>
</evidence>
<keyword evidence="1" id="KW-0547">Nucleotide-binding</keyword>
<dbReference type="PANTHER" id="PTHR24346">
    <property type="entry name" value="MAP/MICROTUBULE AFFINITY-REGULATING KINASE"/>
    <property type="match status" value="1"/>
</dbReference>
<dbReference type="GO" id="GO:0004713">
    <property type="term" value="F:protein tyrosine kinase activity"/>
    <property type="evidence" value="ECO:0007669"/>
    <property type="project" value="InterPro"/>
</dbReference>
<reference evidence="4 5" key="1">
    <citation type="submission" date="2016-12" db="EMBL/GenBank/DDBJ databases">
        <title>Candidatus Reconcilibacillus cellulovorans genome.</title>
        <authorList>
            <person name="Kolinko S."/>
            <person name="Wu Y.-W."/>
            <person name="Tachea F."/>
            <person name="Denzel E."/>
            <person name="Hiras J."/>
            <person name="Baecker N."/>
            <person name="Chan L.J."/>
            <person name="Eichorst S.A."/>
            <person name="Frey D."/>
            <person name="Adams P.D."/>
            <person name="Pray T."/>
            <person name="Tanjore D."/>
            <person name="Petzold C.J."/>
            <person name="Gladden J.M."/>
            <person name="Simmons B.A."/>
            <person name="Singer S.W."/>
        </authorList>
    </citation>
    <scope>NUCLEOTIDE SEQUENCE [LARGE SCALE GENOMIC DNA]</scope>
    <source>
        <strain evidence="4">JTherm</strain>
    </source>
</reference>